<reference evidence="2 3" key="1">
    <citation type="journal article" date="2019" name="Sci. Rep.">
        <title>Orb-weaving spider Araneus ventricosus genome elucidates the spidroin gene catalogue.</title>
        <authorList>
            <person name="Kono N."/>
            <person name="Nakamura H."/>
            <person name="Ohtoshi R."/>
            <person name="Moran D.A.P."/>
            <person name="Shinohara A."/>
            <person name="Yoshida Y."/>
            <person name="Fujiwara M."/>
            <person name="Mori M."/>
            <person name="Tomita M."/>
            <person name="Arakawa K."/>
        </authorList>
    </citation>
    <scope>NUCLEOTIDE SEQUENCE [LARGE SCALE GENOMIC DNA]</scope>
</reference>
<dbReference type="AlphaFoldDB" id="A0A4Y2J3L2"/>
<feature type="region of interest" description="Disordered" evidence="1">
    <location>
        <begin position="1"/>
        <end position="77"/>
    </location>
</feature>
<protein>
    <submittedName>
        <fullName evidence="2">Uncharacterized protein</fullName>
    </submittedName>
</protein>
<proteinExistence type="predicted"/>
<sequence length="589" mass="65588">MNDSDMPLNSKENADMRLDEKNSDAVEAHSISSDSDANDGMSFLEEVSSRHKPEAEFSSPKTSSGNETSEVSLSEKSFSRSNSVDGLKLFNAAANKKSPTTSSIEGKYLDSSLCNKPTNLESEETYSKYSISDAFDGASLLSALPSRYKPKDGSLFQKQASFSNEITEPTSSDMPSNTNADIKFPDPPMPFSGTKGNDGLPVSLSCSSLYDDCNNNEYLNLYSENKISLNFKENLKMSSENIDSKRKTRNSESGETHSLSAIGGIFSGTLSLEEMSTDYKLGDGSLESKMPTRHQTEFLLPDNSSRPLSPNNASYNCADIASQEPATPSSIIDDNSSLSRYSSIWDYYDDDDDLERFCLQEMATLENINSEAEALKFQGSNSTASLTSSDEDCGSPTFEIMLKNAVPTENPSIRPVTSSANTSPLNRLEHDLLMQVQKFFSENPLVDETCINNVITSRYFTDEFAQEHGLTVSENEVVSIGNELEDDTATEMESREPDSYLRRLGKLLGERPFSIPMTLLKFYLRELLRVLRTQWNFKWKKLKYDYSTVEQRILAHSVGVSDHTFLTYRYSFVLVSEFSTCPNSLDVEF</sequence>
<name>A0A4Y2J3L2_ARAVE</name>
<evidence type="ECO:0000313" key="2">
    <source>
        <dbReference type="EMBL" id="GBM83756.1"/>
    </source>
</evidence>
<dbReference type="EMBL" id="BGPR01003106">
    <property type="protein sequence ID" value="GBM83756.1"/>
    <property type="molecule type" value="Genomic_DNA"/>
</dbReference>
<keyword evidence="3" id="KW-1185">Reference proteome</keyword>
<organism evidence="2 3">
    <name type="scientific">Araneus ventricosus</name>
    <name type="common">Orbweaver spider</name>
    <name type="synonym">Epeira ventricosa</name>
    <dbReference type="NCBI Taxonomy" id="182803"/>
    <lineage>
        <taxon>Eukaryota</taxon>
        <taxon>Metazoa</taxon>
        <taxon>Ecdysozoa</taxon>
        <taxon>Arthropoda</taxon>
        <taxon>Chelicerata</taxon>
        <taxon>Arachnida</taxon>
        <taxon>Araneae</taxon>
        <taxon>Araneomorphae</taxon>
        <taxon>Entelegynae</taxon>
        <taxon>Araneoidea</taxon>
        <taxon>Araneidae</taxon>
        <taxon>Araneus</taxon>
    </lineage>
</organism>
<comment type="caution">
    <text evidence="2">The sequence shown here is derived from an EMBL/GenBank/DDBJ whole genome shotgun (WGS) entry which is preliminary data.</text>
</comment>
<accession>A0A4Y2J3L2</accession>
<feature type="compositionally biased region" description="Basic and acidic residues" evidence="1">
    <location>
        <begin position="12"/>
        <end position="27"/>
    </location>
</feature>
<dbReference type="Proteomes" id="UP000499080">
    <property type="component" value="Unassembled WGS sequence"/>
</dbReference>
<feature type="compositionally biased region" description="Polar residues" evidence="1">
    <location>
        <begin position="59"/>
        <end position="77"/>
    </location>
</feature>
<gene>
    <name evidence="2" type="ORF">AVEN_189717_1</name>
</gene>
<evidence type="ECO:0000313" key="3">
    <source>
        <dbReference type="Proteomes" id="UP000499080"/>
    </source>
</evidence>
<evidence type="ECO:0000256" key="1">
    <source>
        <dbReference type="SAM" id="MobiDB-lite"/>
    </source>
</evidence>